<dbReference type="EMBL" id="JAMZIH010007244">
    <property type="protein sequence ID" value="KAJ1673209.1"/>
    <property type="molecule type" value="Genomic_DNA"/>
</dbReference>
<proteinExistence type="predicted"/>
<feature type="non-terminal residue" evidence="1">
    <location>
        <position position="254"/>
    </location>
</feature>
<comment type="caution">
    <text evidence="1">The sequence shown here is derived from an EMBL/GenBank/DDBJ whole genome shotgun (WGS) entry which is preliminary data.</text>
</comment>
<gene>
    <name evidence="1" type="primary">FES1</name>
    <name evidence="1" type="ORF">EV182_005686</name>
</gene>
<keyword evidence="2" id="KW-1185">Reference proteome</keyword>
<evidence type="ECO:0000313" key="1">
    <source>
        <dbReference type="EMBL" id="KAJ1673209.1"/>
    </source>
</evidence>
<accession>A0ACC1HH09</accession>
<protein>
    <submittedName>
        <fullName evidence="1">Hsp70 nucleotide exchange factor fes1</fullName>
    </submittedName>
</protein>
<name>A0ACC1HH09_9FUNG</name>
<reference evidence="1" key="1">
    <citation type="submission" date="2022-06" db="EMBL/GenBank/DDBJ databases">
        <title>Phylogenomic reconstructions and comparative analyses of Kickxellomycotina fungi.</title>
        <authorList>
            <person name="Reynolds N.K."/>
            <person name="Stajich J.E."/>
            <person name="Barry K."/>
            <person name="Grigoriev I.V."/>
            <person name="Crous P."/>
            <person name="Smith M.E."/>
        </authorList>
    </citation>
    <scope>NUCLEOTIDE SEQUENCE</scope>
    <source>
        <strain evidence="1">RSA 2271</strain>
    </source>
</reference>
<dbReference type="Proteomes" id="UP001145114">
    <property type="component" value="Unassembled WGS sequence"/>
</dbReference>
<evidence type="ECO:0000313" key="2">
    <source>
        <dbReference type="Proteomes" id="UP001145114"/>
    </source>
</evidence>
<organism evidence="1 2">
    <name type="scientific">Spiromyces aspiralis</name>
    <dbReference type="NCBI Taxonomy" id="68401"/>
    <lineage>
        <taxon>Eukaryota</taxon>
        <taxon>Fungi</taxon>
        <taxon>Fungi incertae sedis</taxon>
        <taxon>Zoopagomycota</taxon>
        <taxon>Kickxellomycotina</taxon>
        <taxon>Kickxellomycetes</taxon>
        <taxon>Kickxellales</taxon>
        <taxon>Kickxellaceae</taxon>
        <taxon>Spiromyces</taxon>
    </lineage>
</organism>
<sequence>MDALLKWAIANINTEKEDAPPRPEGWVPPKPLDPEIIDYILGKPVSLQIQECMDVVEDLKSTLENKEIALENLEMFVENIDNAANLAPLGLWPRILGQLKSPEPTIRAGAAWVCGTAVQHNPKAQKAFEYYRGLEPILEILKDDPDPEVRTKALLCVSGYTRNNIAGFKEFVQMKGLDILKICVVPAASSSLKVKALFLLHALLDEINDEALSEDQRVPPEFEQGVVNMGFIDDAIALLRSPSDIDINIAEKAL</sequence>